<feature type="compositionally biased region" description="Acidic residues" evidence="1">
    <location>
        <begin position="348"/>
        <end position="360"/>
    </location>
</feature>
<evidence type="ECO:0000313" key="3">
    <source>
        <dbReference type="Proteomes" id="UP000824890"/>
    </source>
</evidence>
<reference evidence="2 3" key="1">
    <citation type="submission" date="2021-05" db="EMBL/GenBank/DDBJ databases">
        <title>Genome Assembly of Synthetic Allotetraploid Brassica napus Reveals Homoeologous Exchanges between Subgenomes.</title>
        <authorList>
            <person name="Davis J.T."/>
        </authorList>
    </citation>
    <scope>NUCLEOTIDE SEQUENCE [LARGE SCALE GENOMIC DNA]</scope>
    <source>
        <strain evidence="3">cv. Da-Ae</strain>
        <tissue evidence="2">Seedling</tissue>
    </source>
</reference>
<evidence type="ECO:0000256" key="1">
    <source>
        <dbReference type="SAM" id="MobiDB-lite"/>
    </source>
</evidence>
<comment type="caution">
    <text evidence="2">The sequence shown here is derived from an EMBL/GenBank/DDBJ whole genome shotgun (WGS) entry which is preliminary data.</text>
</comment>
<keyword evidence="3" id="KW-1185">Reference proteome</keyword>
<protein>
    <recommendedName>
        <fullName evidence="4">Zinc knuckle CX2CX4HX4C domain-containing protein</fullName>
    </recommendedName>
</protein>
<feature type="compositionally biased region" description="Polar residues" evidence="1">
    <location>
        <begin position="204"/>
        <end position="220"/>
    </location>
</feature>
<feature type="compositionally biased region" description="Basic and acidic residues" evidence="1">
    <location>
        <begin position="187"/>
        <end position="203"/>
    </location>
</feature>
<proteinExistence type="predicted"/>
<name>A0ABQ8CWD6_BRANA</name>
<evidence type="ECO:0008006" key="4">
    <source>
        <dbReference type="Google" id="ProtNLM"/>
    </source>
</evidence>
<feature type="region of interest" description="Disordered" evidence="1">
    <location>
        <begin position="180"/>
        <end position="259"/>
    </location>
</feature>
<dbReference type="EMBL" id="JAGKQM010000006">
    <property type="protein sequence ID" value="KAH0921420.1"/>
    <property type="molecule type" value="Genomic_DNA"/>
</dbReference>
<evidence type="ECO:0000313" key="2">
    <source>
        <dbReference type="EMBL" id="KAH0921420.1"/>
    </source>
</evidence>
<accession>A0ABQ8CWD6</accession>
<feature type="compositionally biased region" description="Basic and acidic residues" evidence="1">
    <location>
        <begin position="221"/>
        <end position="259"/>
    </location>
</feature>
<gene>
    <name evidence="2" type="ORF">HID58_021438</name>
</gene>
<organism evidence="2 3">
    <name type="scientific">Brassica napus</name>
    <name type="common">Rape</name>
    <dbReference type="NCBI Taxonomy" id="3708"/>
    <lineage>
        <taxon>Eukaryota</taxon>
        <taxon>Viridiplantae</taxon>
        <taxon>Streptophyta</taxon>
        <taxon>Embryophyta</taxon>
        <taxon>Tracheophyta</taxon>
        <taxon>Spermatophyta</taxon>
        <taxon>Magnoliopsida</taxon>
        <taxon>eudicotyledons</taxon>
        <taxon>Gunneridae</taxon>
        <taxon>Pentapetalae</taxon>
        <taxon>rosids</taxon>
        <taxon>malvids</taxon>
        <taxon>Brassicales</taxon>
        <taxon>Brassicaceae</taxon>
        <taxon>Brassiceae</taxon>
        <taxon>Brassica</taxon>
    </lineage>
</organism>
<sequence length="526" mass="61431">PLQFERRAGFANGDVIRVSLIYEELHRHCFTCKRISHEEGTCPELTEEQREKNRVARIEQKEIEEKATREAFSIPSRYGTDRTIHLTHTNHRTTTERSYREVEKKDYRRPVESNRERSSSDLRERITERREALGKEVWKRLDKVDEPYHPRDRERYHPYQRSWNYEHRARDEAMSKNRSFIGHSNWNHKERRDGPRNHYDSHSVSRSNSGRRTSPDSQRTISDKLELQRTSRGHLDRSRKSPPKPTKEWRPIRQGKESTEAARVIETEMNDEERRRLKGKMIAQDPTPDLLRPISGRGTLIIREPSSNPRENHTEGVQRSNLGDAIQNGTSKKIVEIEERHSPRGSEDLELIDPDSEEDGELMDDEAFDRMIEQYTEPEQMTEADIYNVDDLMEEEQDLERTRLAKEATPTILEEEKSKSTEKSVQNVETIIRLPERGEKSVIASQKDDETEIFKNLDQEGHQMTAAKKKKKTPRSPDVKGTAASKKLANTRADCFAKAARNRTDAFVYVSTDTPVWLAQVARPLE</sequence>
<feature type="region of interest" description="Disordered" evidence="1">
    <location>
        <begin position="340"/>
        <end position="360"/>
    </location>
</feature>
<feature type="region of interest" description="Disordered" evidence="1">
    <location>
        <begin position="459"/>
        <end position="486"/>
    </location>
</feature>
<feature type="compositionally biased region" description="Basic and acidic residues" evidence="1">
    <location>
        <begin position="93"/>
        <end position="123"/>
    </location>
</feature>
<dbReference type="Proteomes" id="UP000824890">
    <property type="component" value="Unassembled WGS sequence"/>
</dbReference>
<feature type="region of interest" description="Disordered" evidence="1">
    <location>
        <begin position="90"/>
        <end position="123"/>
    </location>
</feature>
<feature type="non-terminal residue" evidence="2">
    <location>
        <position position="1"/>
    </location>
</feature>